<dbReference type="InterPro" id="IPR001810">
    <property type="entry name" value="F-box_dom"/>
</dbReference>
<dbReference type="SUPFAM" id="SSF81383">
    <property type="entry name" value="F-box domain"/>
    <property type="match status" value="1"/>
</dbReference>
<dbReference type="EMBL" id="CAJNOL010004057">
    <property type="protein sequence ID" value="CAF1580106.1"/>
    <property type="molecule type" value="Genomic_DNA"/>
</dbReference>
<dbReference type="InterPro" id="IPR036047">
    <property type="entry name" value="F-box-like_dom_sf"/>
</dbReference>
<sequence>MDQVKRKFTFNQLSNEVTKKLQNNFARTITFIENLSNEIFYEIFDYLDGYEIYNTFSNLNHHFQQLLDSPSLILKIKLDNSTYNESSMNNYQQYLLRNKHKIFSIEFELGFEKNNHLSWFTFDLSLSRLESIYIGSNQSDILISLLINLADLPRLLSLTIRPLNILEYLNDIYRLIFALPVLKSFIFFLDRYVTISLPMAINQQLSTIEHLVTYQYCSVNELFIILSYIPQIRCLKIGNNLDIDTNIQTILPITLSNLVDISITMDDAKFDEFELFIRKIHAKLKILRVTIQSEHIDFLNAHQWEQLIFKSLPQLEEFYFRYIESFAEEYKYPGVSDQFITSFWIERQWTFEIKIDNESIDYIVRPYRKRWYEYTQDNILNSSVEYAKSTRLTIEYINDIDFDEDLQMGMTRILTVAQIYSLDIPVENVYVDVLIEIVRLLPELTTLKIHSLSLHKPIMLNFIQLSMNYTSKVRKVYLLTMNEIEEFSILLNLCPFMKYFKVDYTKQMDFKFLLQCILKKIKHDCNEYLRLLCFRVPTADDEMIQKLNRMIDLEKLLWNYKIKRVAENLYIEWL</sequence>
<name>A0A815EE27_9BILA</name>
<evidence type="ECO:0000259" key="1">
    <source>
        <dbReference type="PROSITE" id="PS50181"/>
    </source>
</evidence>
<proteinExistence type="predicted"/>
<evidence type="ECO:0000313" key="4">
    <source>
        <dbReference type="Proteomes" id="UP000663854"/>
    </source>
</evidence>
<evidence type="ECO:0000313" key="3">
    <source>
        <dbReference type="EMBL" id="CAF1580106.1"/>
    </source>
</evidence>
<feature type="domain" description="F-box" evidence="1">
    <location>
        <begin position="29"/>
        <end position="76"/>
    </location>
</feature>
<reference evidence="2" key="1">
    <citation type="submission" date="2021-02" db="EMBL/GenBank/DDBJ databases">
        <authorList>
            <person name="Nowell W R."/>
        </authorList>
    </citation>
    <scope>NUCLEOTIDE SEQUENCE</scope>
</reference>
<gene>
    <name evidence="3" type="ORF">JXQ802_LOCUS46121</name>
    <name evidence="2" type="ORF">PYM288_LOCUS30386</name>
</gene>
<keyword evidence="5" id="KW-1185">Reference proteome</keyword>
<dbReference type="Proteomes" id="UP000663854">
    <property type="component" value="Unassembled WGS sequence"/>
</dbReference>
<organism evidence="2 4">
    <name type="scientific">Rotaria sordida</name>
    <dbReference type="NCBI Taxonomy" id="392033"/>
    <lineage>
        <taxon>Eukaryota</taxon>
        <taxon>Metazoa</taxon>
        <taxon>Spiralia</taxon>
        <taxon>Gnathifera</taxon>
        <taxon>Rotifera</taxon>
        <taxon>Eurotatoria</taxon>
        <taxon>Bdelloidea</taxon>
        <taxon>Philodinida</taxon>
        <taxon>Philodinidae</taxon>
        <taxon>Rotaria</taxon>
    </lineage>
</organism>
<dbReference type="AlphaFoldDB" id="A0A815EE27"/>
<dbReference type="EMBL" id="CAJNOH010002792">
    <property type="protein sequence ID" value="CAF1310441.1"/>
    <property type="molecule type" value="Genomic_DNA"/>
</dbReference>
<evidence type="ECO:0000313" key="2">
    <source>
        <dbReference type="EMBL" id="CAF1310441.1"/>
    </source>
</evidence>
<accession>A0A815EE27</accession>
<protein>
    <recommendedName>
        <fullName evidence="1">F-box domain-containing protein</fullName>
    </recommendedName>
</protein>
<comment type="caution">
    <text evidence="2">The sequence shown here is derived from an EMBL/GenBank/DDBJ whole genome shotgun (WGS) entry which is preliminary data.</text>
</comment>
<evidence type="ECO:0000313" key="5">
    <source>
        <dbReference type="Proteomes" id="UP000663870"/>
    </source>
</evidence>
<dbReference type="Proteomes" id="UP000663870">
    <property type="component" value="Unassembled WGS sequence"/>
</dbReference>
<dbReference type="PROSITE" id="PS50181">
    <property type="entry name" value="FBOX"/>
    <property type="match status" value="1"/>
</dbReference>